<dbReference type="RefSeq" id="WP_077341240.1">
    <property type="nucleotide sequence ID" value="NZ_CP019605.1"/>
</dbReference>
<dbReference type="STRING" id="1610493.RPIT_05070"/>
<proteinExistence type="inferred from homology"/>
<accession>A0A1Q2CDR0</accession>
<dbReference type="InterPro" id="IPR027417">
    <property type="entry name" value="P-loop_NTPase"/>
</dbReference>
<organism evidence="5 6">
    <name type="scientific">Tessaracoccus flavus</name>
    <dbReference type="NCBI Taxonomy" id="1610493"/>
    <lineage>
        <taxon>Bacteria</taxon>
        <taxon>Bacillati</taxon>
        <taxon>Actinomycetota</taxon>
        <taxon>Actinomycetes</taxon>
        <taxon>Propionibacteriales</taxon>
        <taxon>Propionibacteriaceae</taxon>
        <taxon>Tessaracoccus</taxon>
    </lineage>
</organism>
<sequence>MNATDPLRADGLYVSLGGLPILRDVSLRVGAGEAVALLGGNGSGKTTLIRTLLGLVPHQEGTVELFGEAVPGFTDWSRVGYVPQHSAVAVANATVREVAASGRLAHRRPFQWLTRADRMALDDALAHVGLADRKGWPFGALSGGQKQRVLIARALASQPDLLVMDEPMAGVDLHSQAGLARLLTSFARDGLALLVVLHEQGPLAGMLDRTITLCDGRVVDPEHPTAHDCAPATPWESPVGLSDPFAGAIR</sequence>
<dbReference type="AlphaFoldDB" id="A0A1Q2CDR0"/>
<keyword evidence="6" id="KW-1185">Reference proteome</keyword>
<gene>
    <name evidence="5" type="ORF">RPIT_05070</name>
</gene>
<keyword evidence="3" id="KW-0547">Nucleotide-binding</keyword>
<evidence type="ECO:0000313" key="5">
    <source>
        <dbReference type="EMBL" id="AQP44262.1"/>
    </source>
</evidence>
<evidence type="ECO:0000313" key="6">
    <source>
        <dbReference type="Proteomes" id="UP000188324"/>
    </source>
</evidence>
<dbReference type="SMART" id="SM00382">
    <property type="entry name" value="AAA"/>
    <property type="match status" value="1"/>
</dbReference>
<dbReference type="KEGG" id="tfl:RPIT_05070"/>
<dbReference type="Proteomes" id="UP000188324">
    <property type="component" value="Chromosome"/>
</dbReference>
<dbReference type="GO" id="GO:0016887">
    <property type="term" value="F:ATP hydrolysis activity"/>
    <property type="evidence" value="ECO:0007669"/>
    <property type="project" value="InterPro"/>
</dbReference>
<dbReference type="PROSITE" id="PS50893">
    <property type="entry name" value="ABC_TRANSPORTER_2"/>
    <property type="match status" value="1"/>
</dbReference>
<name>A0A1Q2CDR0_9ACTN</name>
<dbReference type="InterPro" id="IPR003593">
    <property type="entry name" value="AAA+_ATPase"/>
</dbReference>
<dbReference type="PROSITE" id="PS00211">
    <property type="entry name" value="ABC_TRANSPORTER_1"/>
    <property type="match status" value="1"/>
</dbReference>
<dbReference type="EMBL" id="CP019605">
    <property type="protein sequence ID" value="AQP44262.1"/>
    <property type="molecule type" value="Genomic_DNA"/>
</dbReference>
<comment type="similarity">
    <text evidence="1">Belongs to the ABC transporter superfamily.</text>
</comment>
<dbReference type="OrthoDB" id="5296765at2"/>
<dbReference type="PANTHER" id="PTHR42734:SF17">
    <property type="entry name" value="METAL TRANSPORT SYSTEM ATP-BINDING PROTEIN TM_0124-RELATED"/>
    <property type="match status" value="1"/>
</dbReference>
<dbReference type="InterPro" id="IPR050153">
    <property type="entry name" value="Metal_Ion_Import_ABC"/>
</dbReference>
<evidence type="ECO:0000256" key="1">
    <source>
        <dbReference type="ARBA" id="ARBA00005417"/>
    </source>
</evidence>
<keyword evidence="2" id="KW-0813">Transport</keyword>
<dbReference type="PANTHER" id="PTHR42734">
    <property type="entry name" value="METAL TRANSPORT SYSTEM ATP-BINDING PROTEIN TM_0124-RELATED"/>
    <property type="match status" value="1"/>
</dbReference>
<evidence type="ECO:0000256" key="2">
    <source>
        <dbReference type="ARBA" id="ARBA00022448"/>
    </source>
</evidence>
<evidence type="ECO:0000256" key="3">
    <source>
        <dbReference type="ARBA" id="ARBA00022741"/>
    </source>
</evidence>
<dbReference type="InterPro" id="IPR003439">
    <property type="entry name" value="ABC_transporter-like_ATP-bd"/>
</dbReference>
<keyword evidence="4 5" id="KW-0067">ATP-binding</keyword>
<dbReference type="Pfam" id="PF00005">
    <property type="entry name" value="ABC_tran"/>
    <property type="match status" value="1"/>
</dbReference>
<reference evidence="5 6" key="1">
    <citation type="journal article" date="2016" name="Int. J. Syst. Evol. Microbiol.">
        <title>Tessaracoccus flavus sp. nov., isolated from the drainage system of a lindane-producing factory.</title>
        <authorList>
            <person name="Kumari R."/>
            <person name="Singh P."/>
            <person name="Schumann P."/>
            <person name="Lal R."/>
        </authorList>
    </citation>
    <scope>NUCLEOTIDE SEQUENCE [LARGE SCALE GENOMIC DNA]</scope>
    <source>
        <strain evidence="5 6">RP1T</strain>
    </source>
</reference>
<dbReference type="Gene3D" id="3.40.50.300">
    <property type="entry name" value="P-loop containing nucleotide triphosphate hydrolases"/>
    <property type="match status" value="1"/>
</dbReference>
<dbReference type="GO" id="GO:0005524">
    <property type="term" value="F:ATP binding"/>
    <property type="evidence" value="ECO:0007669"/>
    <property type="project" value="UniProtKB-KW"/>
</dbReference>
<evidence type="ECO:0000256" key="4">
    <source>
        <dbReference type="ARBA" id="ARBA00022840"/>
    </source>
</evidence>
<protein>
    <submittedName>
        <fullName evidence="5">ABC transporter ATP-binding protein</fullName>
    </submittedName>
</protein>
<dbReference type="SUPFAM" id="SSF52540">
    <property type="entry name" value="P-loop containing nucleoside triphosphate hydrolases"/>
    <property type="match status" value="1"/>
</dbReference>
<dbReference type="InterPro" id="IPR017871">
    <property type="entry name" value="ABC_transporter-like_CS"/>
</dbReference>